<keyword evidence="7" id="KW-1185">Reference proteome</keyword>
<protein>
    <recommendedName>
        <fullName evidence="3">fructose-bisphosphate aldolase</fullName>
        <ecNumber evidence="3">4.1.2.13</ecNumber>
    </recommendedName>
</protein>
<dbReference type="Gene3D" id="3.20.20.70">
    <property type="entry name" value="Aldolase class I"/>
    <property type="match status" value="1"/>
</dbReference>
<accession>A0AAX4JDT1</accession>
<evidence type="ECO:0000256" key="2">
    <source>
        <dbReference type="ARBA" id="ARBA00010387"/>
    </source>
</evidence>
<dbReference type="GO" id="GO:0006096">
    <property type="term" value="P:glycolytic process"/>
    <property type="evidence" value="ECO:0007669"/>
    <property type="project" value="UniProtKB-KW"/>
</dbReference>
<name>A0AAX4JDT1_9MICR</name>
<dbReference type="AlphaFoldDB" id="A0AAX4JDT1"/>
<organism evidence="6 7">
    <name type="scientific">Vairimorpha necatrix</name>
    <dbReference type="NCBI Taxonomy" id="6039"/>
    <lineage>
        <taxon>Eukaryota</taxon>
        <taxon>Fungi</taxon>
        <taxon>Fungi incertae sedis</taxon>
        <taxon>Microsporidia</taxon>
        <taxon>Nosematidae</taxon>
        <taxon>Vairimorpha</taxon>
    </lineage>
</organism>
<evidence type="ECO:0000256" key="1">
    <source>
        <dbReference type="ARBA" id="ARBA00004714"/>
    </source>
</evidence>
<dbReference type="GO" id="GO:0004332">
    <property type="term" value="F:fructose-bisphosphate aldolase activity"/>
    <property type="evidence" value="ECO:0007669"/>
    <property type="project" value="UniProtKB-EC"/>
</dbReference>
<proteinExistence type="inferred from homology"/>
<dbReference type="Pfam" id="PF00274">
    <property type="entry name" value="Glycolytic"/>
    <property type="match status" value="1"/>
</dbReference>
<dbReference type="GeneID" id="90541731"/>
<keyword evidence="4" id="KW-0324">Glycolysis</keyword>
<sequence>MDKNSDNLLKLGANAKRILENYKGILAVDESPNSIGEKFKKFNIENTEENRKNFRELLFTSDHLEKYIGGVILNEETFSQKTNKDESLVDILLNKNIDVGIKLDKGLQDFEDNEKISVGLEDLENRIQNPLFEKATFAKWRSLFLASKDLPTISCIDENCQTLAKYASICQKYGKVPIVEPELYFNGNYHIDDAKRHTKSILSHLLRYLNDADVYIPGILIKMGYVTQGTDSEVKNSYNEIGMATLEGMISTIPCGVPGIVFLSGGHTEEDAIGYLRSVNSLRAFKTWDISFSYGRTLTDRPMEIWNGKETNKMKAQSTFIEIAEKCYLANQGK</sequence>
<dbReference type="PANTHER" id="PTHR11627">
    <property type="entry name" value="FRUCTOSE-BISPHOSPHATE ALDOLASE"/>
    <property type="match status" value="1"/>
</dbReference>
<dbReference type="SUPFAM" id="SSF51569">
    <property type="entry name" value="Aldolase"/>
    <property type="match status" value="1"/>
</dbReference>
<dbReference type="KEGG" id="vnx:VNE69_06234"/>
<evidence type="ECO:0000256" key="3">
    <source>
        <dbReference type="ARBA" id="ARBA00013068"/>
    </source>
</evidence>
<keyword evidence="5" id="KW-0456">Lyase</keyword>
<comment type="pathway">
    <text evidence="1">Carbohydrate degradation; glycolysis; D-glyceraldehyde 3-phosphate and glycerone phosphate from D-glucose: step 4/4.</text>
</comment>
<dbReference type="RefSeq" id="XP_065330066.1">
    <property type="nucleotide sequence ID" value="XM_065473994.1"/>
</dbReference>
<evidence type="ECO:0000313" key="6">
    <source>
        <dbReference type="EMBL" id="WUR03921.1"/>
    </source>
</evidence>
<gene>
    <name evidence="6" type="ORF">VNE69_06234</name>
</gene>
<dbReference type="InterPro" id="IPR000741">
    <property type="entry name" value="FBA_I"/>
</dbReference>
<dbReference type="EMBL" id="CP142731">
    <property type="protein sequence ID" value="WUR03921.1"/>
    <property type="molecule type" value="Genomic_DNA"/>
</dbReference>
<dbReference type="EC" id="4.1.2.13" evidence="3"/>
<dbReference type="NCBIfam" id="NF033379">
    <property type="entry name" value="FrucBisAld_I"/>
    <property type="match status" value="1"/>
</dbReference>
<dbReference type="Proteomes" id="UP001334084">
    <property type="component" value="Chromosome 6"/>
</dbReference>
<evidence type="ECO:0000256" key="5">
    <source>
        <dbReference type="ARBA" id="ARBA00023239"/>
    </source>
</evidence>
<reference evidence="6" key="1">
    <citation type="journal article" date="2024" name="BMC Genomics">
        <title>Functional annotation of a divergent genome using sequence and structure-based similarity.</title>
        <authorList>
            <person name="Svedberg D."/>
            <person name="Winiger R.R."/>
            <person name="Berg A."/>
            <person name="Sharma H."/>
            <person name="Tellgren-Roth C."/>
            <person name="Debrunner-Vossbrinck B.A."/>
            <person name="Vossbrinck C.R."/>
            <person name="Barandun J."/>
        </authorList>
    </citation>
    <scope>NUCLEOTIDE SEQUENCE</scope>
    <source>
        <strain evidence="6">Illinois isolate</strain>
    </source>
</reference>
<dbReference type="InterPro" id="IPR013785">
    <property type="entry name" value="Aldolase_TIM"/>
</dbReference>
<comment type="similarity">
    <text evidence="2">Belongs to the class I fructose-bisphosphate aldolase family.</text>
</comment>
<evidence type="ECO:0000256" key="4">
    <source>
        <dbReference type="ARBA" id="ARBA00023152"/>
    </source>
</evidence>
<evidence type="ECO:0000313" key="7">
    <source>
        <dbReference type="Proteomes" id="UP001334084"/>
    </source>
</evidence>